<dbReference type="Gene3D" id="3.10.450.740">
    <property type="match status" value="1"/>
</dbReference>
<dbReference type="RefSeq" id="WP_342128011.1">
    <property type="nucleotide sequence ID" value="NZ_JBCAUS010000007.1"/>
</dbReference>
<comment type="caution">
    <text evidence="3">The sequence shown here is derived from an EMBL/GenBank/DDBJ whole genome shotgun (WGS) entry which is preliminary data.</text>
</comment>
<dbReference type="PRINTS" id="PR01048">
    <property type="entry name" value="Y414FAMILY"/>
</dbReference>
<dbReference type="InterPro" id="IPR001072">
    <property type="entry name" value="RNA_ligase_Pab1020"/>
</dbReference>
<dbReference type="EMBL" id="JBCAUS010000007">
    <property type="protein sequence ID" value="MEL4306418.1"/>
    <property type="molecule type" value="Genomic_DNA"/>
</dbReference>
<name>A0ABU9KXB0_9EURY</name>
<evidence type="ECO:0000259" key="2">
    <source>
        <dbReference type="Pfam" id="PF18330"/>
    </source>
</evidence>
<dbReference type="Proteomes" id="UP001396646">
    <property type="component" value="Unassembled WGS sequence"/>
</dbReference>
<dbReference type="InterPro" id="IPR021122">
    <property type="entry name" value="RNA_ligase_dom_REL/Rnl2"/>
</dbReference>
<evidence type="ECO:0000313" key="3">
    <source>
        <dbReference type="EMBL" id="MEL4306418.1"/>
    </source>
</evidence>
<feature type="domain" description="RNA ligase Pab1020 C-terminal" evidence="2">
    <location>
        <begin position="265"/>
        <end position="389"/>
    </location>
</feature>
<dbReference type="CDD" id="cd07894">
    <property type="entry name" value="Adenylation_RNA_ligase"/>
    <property type="match status" value="1"/>
</dbReference>
<organism evidence="3 4">
    <name type="scientific">Methanococcoides cohabitans</name>
    <dbReference type="NCBI Taxonomy" id="3136559"/>
    <lineage>
        <taxon>Archaea</taxon>
        <taxon>Methanobacteriati</taxon>
        <taxon>Methanobacteriota</taxon>
        <taxon>Stenosarchaea group</taxon>
        <taxon>Methanomicrobia</taxon>
        <taxon>Methanosarcinales</taxon>
        <taxon>Methanosarcinaceae</taxon>
        <taxon>Methanococcoides</taxon>
    </lineage>
</organism>
<dbReference type="SUPFAM" id="SSF56091">
    <property type="entry name" value="DNA ligase/mRNA capping enzyme, catalytic domain"/>
    <property type="match status" value="1"/>
</dbReference>
<sequence>MRVEDAGKDIELDVEGVSEYLGIPVSRLRKLLDKRELLQNWGEYQHLFRFVTTFSGIESGTVICQKDGFFELIKGFPKIQRAMLLEPAINTHFSETDTVCVEEKMNGFNVRAIVFDGKITAITRGGYVCPYSTEKAGQLLNIDFFNDHPELVLHGEMVGPDNPYVPKKIYDDVDSIDFYVFDMRYKGSGEPLPVYERRKLAEEYGFTQVRLFGEFTKKEAPEKIRAIIFDLGKIEHEGVVIKDPDMNIPPVKYTCSQSNCADLRHAFKFYNDVGRDYLFSRVVREGFQAFEWKESEEDLRKRCLQLGESILYPMIDAIGEMEKGERVAEEVQIRVSSLDTLSKFKEYLRRQGVEAIFDEPEKVGDEFLIKIRKLNKSTNDKTLSMFKGELW</sequence>
<evidence type="ECO:0000259" key="1">
    <source>
        <dbReference type="Pfam" id="PF09414"/>
    </source>
</evidence>
<evidence type="ECO:0000313" key="4">
    <source>
        <dbReference type="Proteomes" id="UP001396646"/>
    </source>
</evidence>
<dbReference type="Gene3D" id="3.30.70.2160">
    <property type="match status" value="1"/>
</dbReference>
<dbReference type="Gene3D" id="3.30.1490.70">
    <property type="match status" value="1"/>
</dbReference>
<dbReference type="Gene3D" id="3.30.470.30">
    <property type="entry name" value="DNA ligase/mRNA capping enzyme"/>
    <property type="match status" value="1"/>
</dbReference>
<dbReference type="GO" id="GO:0016874">
    <property type="term" value="F:ligase activity"/>
    <property type="evidence" value="ECO:0007669"/>
    <property type="project" value="UniProtKB-KW"/>
</dbReference>
<keyword evidence="3" id="KW-0436">Ligase</keyword>
<protein>
    <submittedName>
        <fullName evidence="3">RNA ligase</fullName>
    </submittedName>
</protein>
<dbReference type="Pfam" id="PF09414">
    <property type="entry name" value="RNA_ligase"/>
    <property type="match status" value="1"/>
</dbReference>
<dbReference type="NCBIfam" id="TIGR01209">
    <property type="entry name" value="RNA ligase"/>
    <property type="match status" value="1"/>
</dbReference>
<proteinExistence type="predicted"/>
<dbReference type="InterPro" id="IPR041596">
    <property type="entry name" value="Lig_Pab1020_C"/>
</dbReference>
<feature type="domain" description="RNA ligase" evidence="1">
    <location>
        <begin position="98"/>
        <end position="254"/>
    </location>
</feature>
<gene>
    <name evidence="3" type="ORF">WOA13_11380</name>
</gene>
<dbReference type="Pfam" id="PF18330">
    <property type="entry name" value="Lig_C"/>
    <property type="match status" value="1"/>
</dbReference>
<accession>A0ABU9KXB0</accession>
<reference evidence="3 4" key="1">
    <citation type="submission" date="2024-04" db="EMBL/GenBank/DDBJ databases">
        <title>Methanococcoides sp. LMO-2.</title>
        <authorList>
            <person name="Liang L."/>
        </authorList>
    </citation>
    <scope>NUCLEOTIDE SEQUENCE [LARGE SCALE GENOMIC DNA]</scope>
    <source>
        <strain evidence="3 4">LMO-2</strain>
    </source>
</reference>
<keyword evidence="4" id="KW-1185">Reference proteome</keyword>